<dbReference type="AlphaFoldDB" id="F2BBX8"/>
<sequence length="48" mass="5561">MRSHIAGFRNTATVFRFFETAFLNGLSGLLRRHFMPFKISVNTEIKIS</sequence>
<accession>F2BBX8</accession>
<comment type="caution">
    <text evidence="1">The sequence shown here is derived from an EMBL/GenBank/DDBJ whole genome shotgun (WGS) entry which is preliminary data.</text>
</comment>
<dbReference type="Proteomes" id="UP000004105">
    <property type="component" value="Unassembled WGS sequence"/>
</dbReference>
<protein>
    <submittedName>
        <fullName evidence="1">Uncharacterized protein</fullName>
    </submittedName>
</protein>
<evidence type="ECO:0000313" key="1">
    <source>
        <dbReference type="EMBL" id="EGF11038.1"/>
    </source>
</evidence>
<dbReference type="EMBL" id="AFAY01000025">
    <property type="protein sequence ID" value="EGF11038.1"/>
    <property type="molecule type" value="Genomic_DNA"/>
</dbReference>
<keyword evidence="2" id="KW-1185">Reference proteome</keyword>
<dbReference type="HOGENOM" id="CLU_3155214_0_0_4"/>
<reference evidence="1 2" key="1">
    <citation type="submission" date="2011-02" db="EMBL/GenBank/DDBJ databases">
        <authorList>
            <person name="Muzny D."/>
            <person name="Qin X."/>
            <person name="Deng J."/>
            <person name="Jiang H."/>
            <person name="Liu Y."/>
            <person name="Qu J."/>
            <person name="Song X.-Z."/>
            <person name="Zhang L."/>
            <person name="Thornton R."/>
            <person name="Coyle M."/>
            <person name="Francisco L."/>
            <person name="Jackson L."/>
            <person name="Javaid M."/>
            <person name="Korchina V."/>
            <person name="Kovar C."/>
            <person name="Mata R."/>
            <person name="Mathew T."/>
            <person name="Ngo R."/>
            <person name="Nguyen L."/>
            <person name="Nguyen N."/>
            <person name="Okwuonu G."/>
            <person name="Ongeri F."/>
            <person name="Pham C."/>
            <person name="Simmons D."/>
            <person name="Wilczek-Boney K."/>
            <person name="Hale W."/>
            <person name="Jakkamsetti A."/>
            <person name="Pham P."/>
            <person name="Ruth R."/>
            <person name="San Lucas F."/>
            <person name="Warren J."/>
            <person name="Zhang J."/>
            <person name="Zhao Z."/>
            <person name="Zhou C."/>
            <person name="Zhu D."/>
            <person name="Lee S."/>
            <person name="Bess C."/>
            <person name="Blankenburg K."/>
            <person name="Forbes L."/>
            <person name="Fu Q."/>
            <person name="Gubbala S."/>
            <person name="Hirani K."/>
            <person name="Jayaseelan J.C."/>
            <person name="Lara F."/>
            <person name="Munidasa M."/>
            <person name="Palculict T."/>
            <person name="Patil S."/>
            <person name="Pu L.-L."/>
            <person name="Saada N."/>
            <person name="Tang L."/>
            <person name="Weissenberger G."/>
            <person name="Zhu Y."/>
            <person name="Hemphill L."/>
            <person name="Shang Y."/>
            <person name="Youmans B."/>
            <person name="Ayvaz T."/>
            <person name="Ross M."/>
            <person name="Santibanez J."/>
            <person name="Aqrawi P."/>
            <person name="Gross S."/>
            <person name="Joshi V."/>
            <person name="Fowler G."/>
            <person name="Nazareth L."/>
            <person name="Reid J."/>
            <person name="Worley K."/>
            <person name="Petrosino J."/>
            <person name="Highlander S."/>
            <person name="Gibbs R."/>
        </authorList>
    </citation>
    <scope>NUCLEOTIDE SEQUENCE [LARGE SCALE GENOMIC DNA]</scope>
    <source>
        <strain evidence="1 2">ATCC BAA-1200</strain>
    </source>
</reference>
<evidence type="ECO:0000313" key="2">
    <source>
        <dbReference type="Proteomes" id="UP000004105"/>
    </source>
</evidence>
<gene>
    <name evidence="1" type="ORF">HMPREF9123_1233</name>
</gene>
<name>F2BBX8_9NEIS</name>
<proteinExistence type="predicted"/>
<organism evidence="1 2">
    <name type="scientific">Neisseria bacilliformis ATCC BAA-1200</name>
    <dbReference type="NCBI Taxonomy" id="888742"/>
    <lineage>
        <taxon>Bacteria</taxon>
        <taxon>Pseudomonadati</taxon>
        <taxon>Pseudomonadota</taxon>
        <taxon>Betaproteobacteria</taxon>
        <taxon>Neisseriales</taxon>
        <taxon>Neisseriaceae</taxon>
        <taxon>Neisseria</taxon>
    </lineage>
</organism>